<comment type="caution">
    <text evidence="2">The sequence shown here is derived from an EMBL/GenBank/DDBJ whole genome shotgun (WGS) entry which is preliminary data.</text>
</comment>
<dbReference type="InterPro" id="IPR015943">
    <property type="entry name" value="WD40/YVTN_repeat-like_dom_sf"/>
</dbReference>
<dbReference type="InterPro" id="IPR013783">
    <property type="entry name" value="Ig-like_fold"/>
</dbReference>
<evidence type="ECO:0008006" key="4">
    <source>
        <dbReference type="Google" id="ProtNLM"/>
    </source>
</evidence>
<organism evidence="2 3">
    <name type="scientific">Actinomadura parmotrematis</name>
    <dbReference type="NCBI Taxonomy" id="2864039"/>
    <lineage>
        <taxon>Bacteria</taxon>
        <taxon>Bacillati</taxon>
        <taxon>Actinomycetota</taxon>
        <taxon>Actinomycetes</taxon>
        <taxon>Streptosporangiales</taxon>
        <taxon>Thermomonosporaceae</taxon>
        <taxon>Actinomadura</taxon>
    </lineage>
</organism>
<keyword evidence="3" id="KW-1185">Reference proteome</keyword>
<evidence type="ECO:0000256" key="1">
    <source>
        <dbReference type="SAM" id="SignalP"/>
    </source>
</evidence>
<name>A0ABS7FMK1_9ACTN</name>
<evidence type="ECO:0000313" key="3">
    <source>
        <dbReference type="Proteomes" id="UP000774570"/>
    </source>
</evidence>
<dbReference type="Proteomes" id="UP000774570">
    <property type="component" value="Unassembled WGS sequence"/>
</dbReference>
<gene>
    <name evidence="2" type="ORF">K1Y72_04440</name>
</gene>
<dbReference type="Gene3D" id="2.130.10.10">
    <property type="entry name" value="YVTN repeat-like/Quinoprotein amine dehydrogenase"/>
    <property type="match status" value="1"/>
</dbReference>
<dbReference type="SUPFAM" id="SSF50969">
    <property type="entry name" value="YVTN repeat-like/Quinoprotein amine dehydrogenase"/>
    <property type="match status" value="1"/>
</dbReference>
<sequence>MRREVLQRPKGRSAVLATGAAALLLGAALAPGTTAAADTAPAKGTPATVTADALPTWQVNGVVWSMATVGNTVYATGNFTKARPPGTKAGDAREVARKNILAFDITTGNLITSFDHSLDGQGLRVAASPDGKRVYVGGEFTTVDGKAHSRLAAFDTATGALVAGFAPKVSNKVRAIAATNSTVYFGGNFFNVNGKSRTRLAAVKASDGTNVDTWKPTADDDEVFALALSPDADRVIIGGRFQTLNGAAHVGVGAVSAANGASVAWSSRPIPAKQGSAFSYVTDLQQYKGVVYGAADGEGTHWFDGRFAAKADTGDLVWLDNCYGATYGIKPYTNTVYSVSHAHDCSSAGTFRETTPRTWHRALSETTKATGTDHGSPSVNSNYSEQPIPTQLHWYPTLAVGSFTQQDQAAWSITGNSSYLALGGEFPSVNGRAQQGLVRFAAKAKSTPKVGPVKPAAPSARRSLLSRKVTVTWKATWDQDNASLTYTVLRDGKTAVGTVTRSSSFWNLPSLSLADTAPPAGKHTYTVKAADADGNTATSAASRSVG</sequence>
<feature type="chain" id="PRO_5045998669" description="Fibronectin type-III domain-containing protein" evidence="1">
    <location>
        <begin position="37"/>
        <end position="546"/>
    </location>
</feature>
<proteinExistence type="predicted"/>
<reference evidence="2 3" key="1">
    <citation type="submission" date="2021-07" db="EMBL/GenBank/DDBJ databases">
        <title>Actinomadura sp. PM05-2 isolated from lichen.</title>
        <authorList>
            <person name="Somphong A."/>
            <person name="Phongsopitanun W."/>
            <person name="Tanasupawat S."/>
            <person name="Peongsungnone V."/>
        </authorList>
    </citation>
    <scope>NUCLEOTIDE SEQUENCE [LARGE SCALE GENOMIC DNA]</scope>
    <source>
        <strain evidence="2 3">PM05-2</strain>
    </source>
</reference>
<protein>
    <recommendedName>
        <fullName evidence="4">Fibronectin type-III domain-containing protein</fullName>
    </recommendedName>
</protein>
<accession>A0ABS7FMK1</accession>
<dbReference type="Gene3D" id="2.60.40.10">
    <property type="entry name" value="Immunoglobulins"/>
    <property type="match status" value="1"/>
</dbReference>
<keyword evidence="1" id="KW-0732">Signal</keyword>
<dbReference type="RefSeq" id="WP_220163435.1">
    <property type="nucleotide sequence ID" value="NZ_JAIBOA010000002.1"/>
</dbReference>
<feature type="signal peptide" evidence="1">
    <location>
        <begin position="1"/>
        <end position="36"/>
    </location>
</feature>
<dbReference type="InterPro" id="IPR011044">
    <property type="entry name" value="Quino_amine_DH_bsu"/>
</dbReference>
<evidence type="ECO:0000313" key="2">
    <source>
        <dbReference type="EMBL" id="MBW8481609.1"/>
    </source>
</evidence>
<dbReference type="EMBL" id="JAIBOA010000002">
    <property type="protein sequence ID" value="MBW8481609.1"/>
    <property type="molecule type" value="Genomic_DNA"/>
</dbReference>